<dbReference type="Gene3D" id="3.40.50.2000">
    <property type="entry name" value="Glycogen Phosphorylase B"/>
    <property type="match status" value="2"/>
</dbReference>
<dbReference type="InterPro" id="IPR050194">
    <property type="entry name" value="Glycosyltransferase_grp1"/>
</dbReference>
<keyword evidence="2" id="KW-0808">Transferase</keyword>
<comment type="caution">
    <text evidence="2">The sequence shown here is derived from an EMBL/GenBank/DDBJ whole genome shotgun (WGS) entry which is preliminary data.</text>
</comment>
<dbReference type="RefSeq" id="WP_111501670.1">
    <property type="nucleotide sequence ID" value="NZ_QKYN01000061.1"/>
</dbReference>
<dbReference type="Pfam" id="PF13692">
    <property type="entry name" value="Glyco_trans_1_4"/>
    <property type="match status" value="1"/>
</dbReference>
<accession>A0A2X0KCF7</accession>
<dbReference type="InterPro" id="IPR022622">
    <property type="entry name" value="DUF3492"/>
</dbReference>
<dbReference type="Proteomes" id="UP000248889">
    <property type="component" value="Unassembled WGS sequence"/>
</dbReference>
<proteinExistence type="predicted"/>
<feature type="domain" description="DUF3492" evidence="1">
    <location>
        <begin position="127"/>
        <end position="247"/>
    </location>
</feature>
<dbReference type="GO" id="GO:0016758">
    <property type="term" value="F:hexosyltransferase activity"/>
    <property type="evidence" value="ECO:0007669"/>
    <property type="project" value="TreeGrafter"/>
</dbReference>
<dbReference type="PANTHER" id="PTHR45947">
    <property type="entry name" value="SULFOQUINOVOSYL TRANSFERASE SQD2"/>
    <property type="match status" value="1"/>
</dbReference>
<gene>
    <name evidence="2" type="ORF">DN069_16065</name>
</gene>
<protein>
    <submittedName>
        <fullName evidence="2">Glycosyl transferase</fullName>
    </submittedName>
</protein>
<dbReference type="PANTHER" id="PTHR45947:SF3">
    <property type="entry name" value="SULFOQUINOVOSYL TRANSFERASE SQD2"/>
    <property type="match status" value="1"/>
</dbReference>
<dbReference type="SUPFAM" id="SSF53756">
    <property type="entry name" value="UDP-Glycosyltransferase/glycogen phosphorylase"/>
    <property type="match status" value="1"/>
</dbReference>
<evidence type="ECO:0000313" key="2">
    <source>
        <dbReference type="EMBL" id="RAG84680.1"/>
    </source>
</evidence>
<reference evidence="2 3" key="1">
    <citation type="submission" date="2018-06" db="EMBL/GenBank/DDBJ databases">
        <title>Streptacidiphilus pinicola sp. nov., isolated from pine grove soil.</title>
        <authorList>
            <person name="Roh S.G."/>
            <person name="Park S."/>
            <person name="Kim M.-K."/>
            <person name="Yun B.-R."/>
            <person name="Park J."/>
            <person name="Kim M.J."/>
            <person name="Kim Y.S."/>
            <person name="Kim S.B."/>
        </authorList>
    </citation>
    <scope>NUCLEOTIDE SEQUENCE [LARGE SCALE GENOMIC DNA]</scope>
    <source>
        <strain evidence="2 3">MMS16-CNU450</strain>
    </source>
</reference>
<dbReference type="Pfam" id="PF11997">
    <property type="entry name" value="DUF3492"/>
    <property type="match status" value="1"/>
</dbReference>
<dbReference type="EMBL" id="QKYN01000061">
    <property type="protein sequence ID" value="RAG84680.1"/>
    <property type="molecule type" value="Genomic_DNA"/>
</dbReference>
<evidence type="ECO:0000259" key="1">
    <source>
        <dbReference type="Pfam" id="PF11997"/>
    </source>
</evidence>
<name>A0A2X0KCF7_9ACTN</name>
<dbReference type="AlphaFoldDB" id="A0A2X0KCF7"/>
<evidence type="ECO:0000313" key="3">
    <source>
        <dbReference type="Proteomes" id="UP000248889"/>
    </source>
</evidence>
<organism evidence="2 3">
    <name type="scientific">Streptacidiphilus pinicola</name>
    <dbReference type="NCBI Taxonomy" id="2219663"/>
    <lineage>
        <taxon>Bacteria</taxon>
        <taxon>Bacillati</taxon>
        <taxon>Actinomycetota</taxon>
        <taxon>Actinomycetes</taxon>
        <taxon>Kitasatosporales</taxon>
        <taxon>Streptomycetaceae</taxon>
        <taxon>Streptacidiphilus</taxon>
    </lineage>
</organism>
<sequence length="486" mass="51777">MRIALVTESVASVAWSDRLIASLPEHEFVRVSPASAERPRSAPPVAARRRRVLAAYGELVRCLVEPRAAGGFGEALGALVDEVRGGGLPALLRSGAALRTLEHTWFGSTAAAVAAGPGDAGLPLVQDALVATDLLERALRPLTLPWFGARGALAGTDVCHVVDGPSALLAGLVAKRRLGLPLLLTEHSLHLRERYRGYRDSRYRWPVRSLLLAFHRLLAQEGYAQAGVITPGSAFDQRWQEYCGAERERIRVVYEATPLAEEAPVGAEPERPTLAWLGPIEPSGGLESMIRAFALVHEELPSAVLRVHGEAPAGAAAYEEHCRALARRLFGAEAVAAVSFDGCPPRLRSVYEHATVLVFSGSAGVRPQLLAQAQLSGRPVVAADAGAAREVLGPTGLLVPVGEPAPLAAACSALLGDEERRERLGHAGRLRAQELYAVEPAVDAFRTLYLELAAELPAPAPERTGQPFARPAEYWVGAFPKGVPAR</sequence>
<dbReference type="OrthoDB" id="9772485at2"/>
<keyword evidence="3" id="KW-1185">Reference proteome</keyword>